<dbReference type="SMART" id="SM00530">
    <property type="entry name" value="HTH_XRE"/>
    <property type="match status" value="1"/>
</dbReference>
<comment type="caution">
    <text evidence="2">The sequence shown here is derived from an EMBL/GenBank/DDBJ whole genome shotgun (WGS) entry which is preliminary data.</text>
</comment>
<dbReference type="PANTHER" id="PTHR37038">
    <property type="entry name" value="TRANSCRIPTIONAL REGULATOR-RELATED"/>
    <property type="match status" value="1"/>
</dbReference>
<protein>
    <submittedName>
        <fullName evidence="2">Helix-turn-helix domain-containing protein</fullName>
    </submittedName>
</protein>
<evidence type="ECO:0000313" key="2">
    <source>
        <dbReference type="EMBL" id="MBD8038719.1"/>
    </source>
</evidence>
<organism evidence="2 3">
    <name type="scientific">Solibacillus faecavium</name>
    <dbReference type="NCBI Taxonomy" id="2762221"/>
    <lineage>
        <taxon>Bacteria</taxon>
        <taxon>Bacillati</taxon>
        <taxon>Bacillota</taxon>
        <taxon>Bacilli</taxon>
        <taxon>Bacillales</taxon>
        <taxon>Caryophanaceae</taxon>
        <taxon>Solibacillus</taxon>
    </lineage>
</organism>
<name>A0ABR8Y3E7_9BACL</name>
<dbReference type="RefSeq" id="WP_191701782.1">
    <property type="nucleotide sequence ID" value="NZ_JACSPZ010000014.1"/>
</dbReference>
<accession>A0ABR8Y3E7</accession>
<dbReference type="Pfam" id="PF01381">
    <property type="entry name" value="HTH_3"/>
    <property type="match status" value="1"/>
</dbReference>
<dbReference type="InterPro" id="IPR011990">
    <property type="entry name" value="TPR-like_helical_dom_sf"/>
</dbReference>
<dbReference type="InterPro" id="IPR001387">
    <property type="entry name" value="Cro/C1-type_HTH"/>
</dbReference>
<dbReference type="InterPro" id="IPR010982">
    <property type="entry name" value="Lambda_DNA-bd_dom_sf"/>
</dbReference>
<dbReference type="InterPro" id="IPR053163">
    <property type="entry name" value="HTH-type_regulator_Rgg"/>
</dbReference>
<evidence type="ECO:0000313" key="3">
    <source>
        <dbReference type="Proteomes" id="UP000619101"/>
    </source>
</evidence>
<dbReference type="Pfam" id="PF21259">
    <property type="entry name" value="Rgg_C"/>
    <property type="match status" value="1"/>
</dbReference>
<dbReference type="PROSITE" id="PS50943">
    <property type="entry name" value="HTH_CROC1"/>
    <property type="match status" value="1"/>
</dbReference>
<evidence type="ECO:0000259" key="1">
    <source>
        <dbReference type="PROSITE" id="PS50943"/>
    </source>
</evidence>
<dbReference type="Proteomes" id="UP000619101">
    <property type="component" value="Unassembled WGS sequence"/>
</dbReference>
<dbReference type="NCBIfam" id="TIGR01716">
    <property type="entry name" value="RGG_Cterm"/>
    <property type="match status" value="1"/>
</dbReference>
<proteinExistence type="predicted"/>
<dbReference type="InterPro" id="IPR010057">
    <property type="entry name" value="Transcription_activator_Rgg_C"/>
</dbReference>
<feature type="domain" description="HTH cro/C1-type" evidence="1">
    <location>
        <begin position="7"/>
        <end position="60"/>
    </location>
</feature>
<dbReference type="PANTHER" id="PTHR37038:SF12">
    <property type="entry name" value="TRANSCRIPTIONAL REGULATOR"/>
    <property type="match status" value="1"/>
</dbReference>
<keyword evidence="3" id="KW-1185">Reference proteome</keyword>
<dbReference type="EMBL" id="JACSPZ010000014">
    <property type="protein sequence ID" value="MBD8038719.1"/>
    <property type="molecule type" value="Genomic_DNA"/>
</dbReference>
<reference evidence="2 3" key="1">
    <citation type="submission" date="2020-08" db="EMBL/GenBank/DDBJ databases">
        <title>A Genomic Blueprint of the Chicken Gut Microbiome.</title>
        <authorList>
            <person name="Gilroy R."/>
            <person name="Ravi A."/>
            <person name="Getino M."/>
            <person name="Pursley I."/>
            <person name="Horton D.L."/>
            <person name="Alikhan N.-F."/>
            <person name="Baker D."/>
            <person name="Gharbi K."/>
            <person name="Hall N."/>
            <person name="Watson M."/>
            <person name="Adriaenssens E.M."/>
            <person name="Foster-Nyarko E."/>
            <person name="Jarju S."/>
            <person name="Secka A."/>
            <person name="Antonio M."/>
            <person name="Oren A."/>
            <person name="Chaudhuri R."/>
            <person name="La Ragione R.M."/>
            <person name="Hildebrand F."/>
            <person name="Pallen M.J."/>
        </authorList>
    </citation>
    <scope>NUCLEOTIDE SEQUENCE [LARGE SCALE GENOMIC DNA]</scope>
    <source>
        <strain evidence="2 3">A46</strain>
    </source>
</reference>
<dbReference type="Gene3D" id="1.25.40.10">
    <property type="entry name" value="Tetratricopeptide repeat domain"/>
    <property type="match status" value="1"/>
</dbReference>
<dbReference type="CDD" id="cd00093">
    <property type="entry name" value="HTH_XRE"/>
    <property type="match status" value="1"/>
</dbReference>
<sequence>MNKGEIFKVLRNSKNITLKQASDGIVSESFLSKFERGKNDISLTNFLLLLEKLNISMNEFNIISEEIDLIFPFKELLNSINSAYQRKDIDLLINIKFELRNQWIKSEIKSYKCNSIMVDALIKNLNPEYKINNTDVEFLKDFLFSRDHWGYYEMTLFGNSLDIFKFELIDLLGNELINQKVFFQDSQHKKEKINILLNITALYIKNNKIKKAEFYSRKANELLNNENFMLQRCICKFFGGMILFKNGNTVEGENVCRDMIEIMNRLDYKIMSENYKVFFQENYLVMSAN</sequence>
<dbReference type="SUPFAM" id="SSF47413">
    <property type="entry name" value="lambda repressor-like DNA-binding domains"/>
    <property type="match status" value="1"/>
</dbReference>
<gene>
    <name evidence="2" type="ORF">H9635_18400</name>
</gene>